<feature type="chain" id="PRO_5032925789" evidence="2">
    <location>
        <begin position="20"/>
        <end position="536"/>
    </location>
</feature>
<dbReference type="EMBL" id="WTYQ01000002">
    <property type="protein sequence ID" value="MXP26020.1"/>
    <property type="molecule type" value="Genomic_DNA"/>
</dbReference>
<evidence type="ECO:0000313" key="4">
    <source>
        <dbReference type="EMBL" id="MXP26020.1"/>
    </source>
</evidence>
<comment type="caution">
    <text evidence="4">The sequence shown here is derived from an EMBL/GenBank/DDBJ whole genome shotgun (WGS) entry which is preliminary data.</text>
</comment>
<dbReference type="Gene3D" id="3.40.50.410">
    <property type="entry name" value="von Willebrand factor, type A domain"/>
    <property type="match status" value="1"/>
</dbReference>
<reference evidence="4 5" key="1">
    <citation type="submission" date="2019-12" db="EMBL/GenBank/DDBJ databases">
        <title>Genomic-based taxomic classification of the family Erythrobacteraceae.</title>
        <authorList>
            <person name="Xu L."/>
        </authorList>
    </citation>
    <scope>NUCLEOTIDE SEQUENCE [LARGE SCALE GENOMIC DNA]</scope>
    <source>
        <strain evidence="4 5">DSM 18604</strain>
    </source>
</reference>
<evidence type="ECO:0000259" key="3">
    <source>
        <dbReference type="PROSITE" id="PS50234"/>
    </source>
</evidence>
<dbReference type="Pfam" id="PF00092">
    <property type="entry name" value="VWA"/>
    <property type="match status" value="1"/>
</dbReference>
<evidence type="ECO:0000256" key="2">
    <source>
        <dbReference type="SAM" id="SignalP"/>
    </source>
</evidence>
<sequence>MRKGSLAISTFALVLTACATNGGQDVTVTGHRADSSHTENLPPPPPPPPALIRAAPVQGAYIPAVQIPQNPGRERYEGEEVSPVHLVAQEPVSTFSVDVDTGAYANTRRILMLGQKPPQDAVRTEELINYFRYDYPAPQNREVPFTVSTDLAMTPWNPDTRLLRIGLRGYDLPRDNRPPANLVFLLDVSGSMSSADKLPLVKSALTKLADNLRAQDRVSIVVYAGAAGVVLDPTNDKRKIRRALDALNAGGSTAGGAGLQLAYNIAEDNLIEGGVNRIILATDGDFNVGIRDPDALIELVEKERDRGITLTTLGFGTGNYNEAMMEQIADHGNGNYAYIDSAMEAEKVLVDEMSSTLFTIAKDVKIQVEFNPAKISQYRLIGYENRALREEDFANDAVDAGDIGAGHQVTALYEVVMAGTKGWVAPRRYEPAAPAADSSSNSELAFVKLRYKLPNGEVSKLIERPVPSAMLYTARPAAGDMAFVAAVAAYGQKLRGDPMLAQFTYDDIEKLAGTPSDFWRQEFVQLVKIADSLDGR</sequence>
<dbReference type="SUPFAM" id="SSF53300">
    <property type="entry name" value="vWA-like"/>
    <property type="match status" value="1"/>
</dbReference>
<organism evidence="4 5">
    <name type="scientific">Altericroceibacterium indicum</name>
    <dbReference type="NCBI Taxonomy" id="374177"/>
    <lineage>
        <taxon>Bacteria</taxon>
        <taxon>Pseudomonadati</taxon>
        <taxon>Pseudomonadota</taxon>
        <taxon>Alphaproteobacteria</taxon>
        <taxon>Sphingomonadales</taxon>
        <taxon>Erythrobacteraceae</taxon>
        <taxon>Altericroceibacterium</taxon>
    </lineage>
</organism>
<dbReference type="SMART" id="SM00327">
    <property type="entry name" value="VWA"/>
    <property type="match status" value="1"/>
</dbReference>
<dbReference type="Proteomes" id="UP000460561">
    <property type="component" value="Unassembled WGS sequence"/>
</dbReference>
<dbReference type="CDD" id="cd01465">
    <property type="entry name" value="vWA_subgroup"/>
    <property type="match status" value="1"/>
</dbReference>
<name>A0A845A732_9SPHN</name>
<feature type="signal peptide" evidence="2">
    <location>
        <begin position="1"/>
        <end position="19"/>
    </location>
</feature>
<feature type="domain" description="VWFA" evidence="3">
    <location>
        <begin position="181"/>
        <end position="357"/>
    </location>
</feature>
<dbReference type="PROSITE" id="PS51257">
    <property type="entry name" value="PROKAR_LIPOPROTEIN"/>
    <property type="match status" value="1"/>
</dbReference>
<dbReference type="InterPro" id="IPR021908">
    <property type="entry name" value="YfbK_C"/>
</dbReference>
<accession>A0A845A732</accession>
<dbReference type="PROSITE" id="PS50234">
    <property type="entry name" value="VWFA"/>
    <property type="match status" value="1"/>
</dbReference>
<dbReference type="Pfam" id="PF12450">
    <property type="entry name" value="vWF_A"/>
    <property type="match status" value="1"/>
</dbReference>
<dbReference type="AlphaFoldDB" id="A0A845A732"/>
<dbReference type="OrthoDB" id="9805121at2"/>
<dbReference type="InterPro" id="IPR051266">
    <property type="entry name" value="CLCR"/>
</dbReference>
<protein>
    <submittedName>
        <fullName evidence="4">DUF3520 domain-containing protein</fullName>
    </submittedName>
</protein>
<dbReference type="InterPro" id="IPR002035">
    <property type="entry name" value="VWF_A"/>
</dbReference>
<dbReference type="PANTHER" id="PTHR10579:SF43">
    <property type="entry name" value="ZINC FINGER (C3HC4-TYPE RING FINGER) FAMILY PROTEIN"/>
    <property type="match status" value="1"/>
</dbReference>
<evidence type="ECO:0000256" key="1">
    <source>
        <dbReference type="SAM" id="MobiDB-lite"/>
    </source>
</evidence>
<proteinExistence type="predicted"/>
<keyword evidence="2" id="KW-0732">Signal</keyword>
<feature type="region of interest" description="Disordered" evidence="1">
    <location>
        <begin position="26"/>
        <end position="47"/>
    </location>
</feature>
<dbReference type="PANTHER" id="PTHR10579">
    <property type="entry name" value="CALCIUM-ACTIVATED CHLORIDE CHANNEL REGULATOR"/>
    <property type="match status" value="1"/>
</dbReference>
<evidence type="ECO:0000313" key="5">
    <source>
        <dbReference type="Proteomes" id="UP000460561"/>
    </source>
</evidence>
<dbReference type="InterPro" id="IPR036465">
    <property type="entry name" value="vWFA_dom_sf"/>
</dbReference>
<keyword evidence="5" id="KW-1185">Reference proteome</keyword>
<dbReference type="InterPro" id="IPR022156">
    <property type="entry name" value="Uncharacterised_YfbK_N"/>
</dbReference>
<dbReference type="Pfam" id="PF12034">
    <property type="entry name" value="YfbK_C"/>
    <property type="match status" value="1"/>
</dbReference>
<gene>
    <name evidence="4" type="ORF">GRI39_08190</name>
</gene>